<comment type="similarity">
    <text evidence="2">Belongs to the FAD-binding monooxygenase family.</text>
</comment>
<keyword evidence="8" id="KW-1185">Reference proteome</keyword>
<evidence type="ECO:0000256" key="5">
    <source>
        <dbReference type="ARBA" id="ARBA00022857"/>
    </source>
</evidence>
<proteinExistence type="inferred from homology"/>
<dbReference type="InterPro" id="IPR050775">
    <property type="entry name" value="FAD-binding_Monooxygenases"/>
</dbReference>
<keyword evidence="6" id="KW-0560">Oxidoreductase</keyword>
<keyword evidence="4" id="KW-0274">FAD</keyword>
<dbReference type="PANTHER" id="PTHR43098:SF2">
    <property type="entry name" value="FAD-BINDING MONOOXYGENASE AUSB-RELATED"/>
    <property type="match status" value="1"/>
</dbReference>
<organism evidence="7 8">
    <name type="scientific">Periconia macrospinosa</name>
    <dbReference type="NCBI Taxonomy" id="97972"/>
    <lineage>
        <taxon>Eukaryota</taxon>
        <taxon>Fungi</taxon>
        <taxon>Dikarya</taxon>
        <taxon>Ascomycota</taxon>
        <taxon>Pezizomycotina</taxon>
        <taxon>Dothideomycetes</taxon>
        <taxon>Pleosporomycetidae</taxon>
        <taxon>Pleosporales</taxon>
        <taxon>Massarineae</taxon>
        <taxon>Periconiaceae</taxon>
        <taxon>Periconia</taxon>
    </lineage>
</organism>
<comment type="cofactor">
    <cofactor evidence="1">
        <name>FAD</name>
        <dbReference type="ChEBI" id="CHEBI:57692"/>
    </cofactor>
</comment>
<dbReference type="InterPro" id="IPR036188">
    <property type="entry name" value="FAD/NAD-bd_sf"/>
</dbReference>
<dbReference type="PRINTS" id="PR00411">
    <property type="entry name" value="PNDRDTASEI"/>
</dbReference>
<evidence type="ECO:0000256" key="2">
    <source>
        <dbReference type="ARBA" id="ARBA00010139"/>
    </source>
</evidence>
<dbReference type="EMBL" id="KZ805325">
    <property type="protein sequence ID" value="PVI04021.1"/>
    <property type="molecule type" value="Genomic_DNA"/>
</dbReference>
<dbReference type="STRING" id="97972.A0A2V1E0U3"/>
<dbReference type="Gene3D" id="3.50.50.60">
    <property type="entry name" value="FAD/NAD(P)-binding domain"/>
    <property type="match status" value="3"/>
</dbReference>
<evidence type="ECO:0000256" key="3">
    <source>
        <dbReference type="ARBA" id="ARBA00022630"/>
    </source>
</evidence>
<evidence type="ECO:0000313" key="8">
    <source>
        <dbReference type="Proteomes" id="UP000244855"/>
    </source>
</evidence>
<name>A0A2V1E0U3_9PLEO</name>
<keyword evidence="7" id="KW-0503">Monooxygenase</keyword>
<reference evidence="7 8" key="1">
    <citation type="journal article" date="2018" name="Sci. Rep.">
        <title>Comparative genomics provides insights into the lifestyle and reveals functional heterogeneity of dark septate endophytic fungi.</title>
        <authorList>
            <person name="Knapp D.G."/>
            <person name="Nemeth J.B."/>
            <person name="Barry K."/>
            <person name="Hainaut M."/>
            <person name="Henrissat B."/>
            <person name="Johnson J."/>
            <person name="Kuo A."/>
            <person name="Lim J.H.P."/>
            <person name="Lipzen A."/>
            <person name="Nolan M."/>
            <person name="Ohm R.A."/>
            <person name="Tamas L."/>
            <person name="Grigoriev I.V."/>
            <person name="Spatafora J.W."/>
            <person name="Nagy L.G."/>
            <person name="Kovacs G.M."/>
        </authorList>
    </citation>
    <scope>NUCLEOTIDE SEQUENCE [LARGE SCALE GENOMIC DNA]</scope>
    <source>
        <strain evidence="7 8">DSE2036</strain>
    </source>
</reference>
<dbReference type="GO" id="GO:0004497">
    <property type="term" value="F:monooxygenase activity"/>
    <property type="evidence" value="ECO:0007669"/>
    <property type="project" value="UniProtKB-KW"/>
</dbReference>
<dbReference type="Proteomes" id="UP000244855">
    <property type="component" value="Unassembled WGS sequence"/>
</dbReference>
<evidence type="ECO:0000313" key="7">
    <source>
        <dbReference type="EMBL" id="PVI04021.1"/>
    </source>
</evidence>
<keyword evidence="5" id="KW-0521">NADP</keyword>
<gene>
    <name evidence="7" type="ORF">DM02DRAFT_652037</name>
</gene>
<keyword evidence="3" id="KW-0285">Flavoprotein</keyword>
<evidence type="ECO:0000256" key="4">
    <source>
        <dbReference type="ARBA" id="ARBA00022827"/>
    </source>
</evidence>
<dbReference type="OrthoDB" id="66881at2759"/>
<dbReference type="SUPFAM" id="SSF51905">
    <property type="entry name" value="FAD/NAD(P)-binding domain"/>
    <property type="match status" value="1"/>
</dbReference>
<evidence type="ECO:0000256" key="1">
    <source>
        <dbReference type="ARBA" id="ARBA00001974"/>
    </source>
</evidence>
<dbReference type="PANTHER" id="PTHR43098">
    <property type="entry name" value="L-ORNITHINE N(5)-MONOOXYGENASE-RELATED"/>
    <property type="match status" value="1"/>
</dbReference>
<accession>A0A2V1E0U3</accession>
<sequence>MSGYLDETVPIVDALQVEKRYGEERAKRLRPEGDSQFIDISRSPEHQSFLEDAWVDPAKIQDAKTMFPSGRSQMIILGAGLGGLVYAVRMIQAGIKPEDIRIVDIAGGFGGTWYWNRYPGLHCDIESYMYLPLLEETGYVPKHRFSRGEEIRNYANLIADKWGISNSAVFQTKAQQLTWDEEHKEWVVKLEQRRTGEEPLKLDVRADYVVTVNGPLNWAKLPGLPGLLDYKGDIFHSSRWNYAVTGGSPTDQSLTNLKDKRVAIIGTGCTSIQIIPELARWAKHLYVVQRTPASVDVQDQKETDEEWFRNEVAAVPGWQRERHRNFHEHFTPEAPPAVNVVKDAWTRAPALVGLTGTPYGPKAIEELPAYVQKLKELDLPRQNRIRKRVEEEVHDKEVAARLQPWYPSWCKRPVFHDEYLSVFNRENVTLLDTEGKGPERITSDSIIVGGKSYPVDVIVCGTGFRAPFTGTPAEKANATILGRNGVSITNEWARSGPLTQHGVLDHNFPNLFFSGPWQGGNAPNYLFAVDMFATHAAYILSEARRKADGKKFAVSPTATAAQSWSMQVAMKSVRMGAIFGCTPSYLNVEGGLDKIPPEMQPIVASSGLWGSGIENFLDIIEAWRKEGSLQGIQVEV</sequence>
<evidence type="ECO:0000256" key="6">
    <source>
        <dbReference type="ARBA" id="ARBA00023002"/>
    </source>
</evidence>
<dbReference type="AlphaFoldDB" id="A0A2V1E0U3"/>
<protein>
    <submittedName>
        <fullName evidence="7">Flavin-binding monooxygenase-like family protein</fullName>
    </submittedName>
</protein>